<dbReference type="Proteomes" id="UP000053660">
    <property type="component" value="Unassembled WGS sequence"/>
</dbReference>
<evidence type="ECO:0000313" key="2">
    <source>
        <dbReference type="Proteomes" id="UP000053660"/>
    </source>
</evidence>
<evidence type="ECO:0000313" key="1">
    <source>
        <dbReference type="EMBL" id="KHJ86389.1"/>
    </source>
</evidence>
<proteinExistence type="predicted"/>
<dbReference type="OrthoDB" id="5795513at2759"/>
<protein>
    <submittedName>
        <fullName evidence="1">Uncharacterized protein</fullName>
    </submittedName>
</protein>
<gene>
    <name evidence="1" type="ORF">OESDEN_13864</name>
</gene>
<name>A0A0B1SN65_OESDE</name>
<accession>A0A0B1SN65</accession>
<reference evidence="1 2" key="1">
    <citation type="submission" date="2014-03" db="EMBL/GenBank/DDBJ databases">
        <title>Draft genome of the hookworm Oesophagostomum dentatum.</title>
        <authorList>
            <person name="Mitreva M."/>
        </authorList>
    </citation>
    <scope>NUCLEOTIDE SEQUENCE [LARGE SCALE GENOMIC DNA]</scope>
    <source>
        <strain evidence="1 2">OD-Hann</strain>
    </source>
</reference>
<keyword evidence="2" id="KW-1185">Reference proteome</keyword>
<organism evidence="1 2">
    <name type="scientific">Oesophagostomum dentatum</name>
    <name type="common">Nodular worm</name>
    <dbReference type="NCBI Taxonomy" id="61180"/>
    <lineage>
        <taxon>Eukaryota</taxon>
        <taxon>Metazoa</taxon>
        <taxon>Ecdysozoa</taxon>
        <taxon>Nematoda</taxon>
        <taxon>Chromadorea</taxon>
        <taxon>Rhabditida</taxon>
        <taxon>Rhabditina</taxon>
        <taxon>Rhabditomorpha</taxon>
        <taxon>Strongyloidea</taxon>
        <taxon>Strongylidae</taxon>
        <taxon>Oesophagostomum</taxon>
    </lineage>
</organism>
<dbReference type="AlphaFoldDB" id="A0A0B1SN65"/>
<dbReference type="EMBL" id="KN560570">
    <property type="protein sequence ID" value="KHJ86389.1"/>
    <property type="molecule type" value="Genomic_DNA"/>
</dbReference>
<sequence>MLPNNVNGCRQLYLICNTPPGYATSNMVFNGSPPPAKVGKNVRALAMCWKGMWYFSEEFIEIGTVTCYAAK</sequence>